<keyword evidence="1" id="KW-0732">Signal</keyword>
<evidence type="ECO:0000256" key="1">
    <source>
        <dbReference type="SAM" id="SignalP"/>
    </source>
</evidence>
<dbReference type="Proteomes" id="UP000198926">
    <property type="component" value="Unassembled WGS sequence"/>
</dbReference>
<reference evidence="2 3" key="1">
    <citation type="submission" date="2016-10" db="EMBL/GenBank/DDBJ databases">
        <authorList>
            <person name="de Groot N.N."/>
        </authorList>
    </citation>
    <scope>NUCLEOTIDE SEQUENCE [LARGE SCALE GENOMIC DNA]</scope>
    <source>
        <strain evidence="2 3">DSM 29433</strain>
    </source>
</reference>
<proteinExistence type="predicted"/>
<feature type="signal peptide" evidence="1">
    <location>
        <begin position="1"/>
        <end position="18"/>
    </location>
</feature>
<dbReference type="EMBL" id="FOZM01000001">
    <property type="protein sequence ID" value="SFS10176.1"/>
    <property type="molecule type" value="Genomic_DNA"/>
</dbReference>
<sequence>MRLAFAVILSALPWQALAQEVVAETSVDGRAAVLYADGTWEYSQEASGNCQTVARNVEFCGEGLGWESTLPPNADVAATYRYDDRHYGQMIIEELGIKDGLTEDMMLNTVIENAALVIGGSRADIEVMETYWTRVSNQSIRTIVYAFEIDGLDVVYANGIRTSANRTMQLMTFSIGTQYTDRHRDLHAAFLSHIAIVK</sequence>
<evidence type="ECO:0000313" key="3">
    <source>
        <dbReference type="Proteomes" id="UP000198926"/>
    </source>
</evidence>
<accession>A0A1I6M3C1</accession>
<dbReference type="AlphaFoldDB" id="A0A1I6M3C1"/>
<dbReference type="STRING" id="1123755.SAMN05444714_1187"/>
<dbReference type="RefSeq" id="WP_090205154.1">
    <property type="nucleotide sequence ID" value="NZ_FOZM01000001.1"/>
</dbReference>
<protein>
    <submittedName>
        <fullName evidence="2">Uncharacterized protein</fullName>
    </submittedName>
</protein>
<dbReference type="OrthoDB" id="7868448at2"/>
<feature type="chain" id="PRO_5011734121" evidence="1">
    <location>
        <begin position="19"/>
        <end position="198"/>
    </location>
</feature>
<name>A0A1I6M3C1_9RHOB</name>
<gene>
    <name evidence="2" type="ORF">SAMN05444714_1187</name>
</gene>
<evidence type="ECO:0000313" key="2">
    <source>
        <dbReference type="EMBL" id="SFS10176.1"/>
    </source>
</evidence>
<keyword evidence="3" id="KW-1185">Reference proteome</keyword>
<organism evidence="2 3">
    <name type="scientific">Yoonia litorea</name>
    <dbReference type="NCBI Taxonomy" id="1123755"/>
    <lineage>
        <taxon>Bacteria</taxon>
        <taxon>Pseudomonadati</taxon>
        <taxon>Pseudomonadota</taxon>
        <taxon>Alphaproteobacteria</taxon>
        <taxon>Rhodobacterales</taxon>
        <taxon>Paracoccaceae</taxon>
        <taxon>Yoonia</taxon>
    </lineage>
</organism>